<dbReference type="Proteomes" id="UP000254876">
    <property type="component" value="Unassembled WGS sequence"/>
</dbReference>
<comment type="caution">
    <text evidence="1">The sequence shown here is derived from an EMBL/GenBank/DDBJ whole genome shotgun (WGS) entry which is preliminary data.</text>
</comment>
<proteinExistence type="predicted"/>
<dbReference type="EMBL" id="UFYD01000001">
    <property type="protein sequence ID" value="STD02061.1"/>
    <property type="molecule type" value="Genomic_DNA"/>
</dbReference>
<accession>A0A1T3DNL5</accession>
<organism evidence="1 2">
    <name type="scientific">Elizabethkingia anophelis</name>
    <dbReference type="NCBI Taxonomy" id="1117645"/>
    <lineage>
        <taxon>Bacteria</taxon>
        <taxon>Pseudomonadati</taxon>
        <taxon>Bacteroidota</taxon>
        <taxon>Flavobacteriia</taxon>
        <taxon>Flavobacteriales</taxon>
        <taxon>Weeksellaceae</taxon>
        <taxon>Elizabethkingia</taxon>
    </lineage>
</organism>
<dbReference type="AlphaFoldDB" id="A0A1T3DNL5"/>
<gene>
    <name evidence="1" type="ORF">NCTC10588_01748</name>
</gene>
<sequence length="93" mass="10925">MKYISIIILGIFLNFMALPSIAKLMDWDLPTMSQNLSEEEVKIKRMSEEQLHSEPLQIQKIHWDNDLDKAFVLYDDNKRTDPFLMIFSPPPEA</sequence>
<evidence type="ECO:0000313" key="2">
    <source>
        <dbReference type="Proteomes" id="UP000254876"/>
    </source>
</evidence>
<reference evidence="1 2" key="1">
    <citation type="submission" date="2018-06" db="EMBL/GenBank/DDBJ databases">
        <authorList>
            <consortium name="Pathogen Informatics"/>
            <person name="Doyle S."/>
        </authorList>
    </citation>
    <scope>NUCLEOTIDE SEQUENCE [LARGE SCALE GENOMIC DNA]</scope>
    <source>
        <strain evidence="1 2">NCTC10588</strain>
    </source>
</reference>
<name>A0A1T3DNL5_9FLAO</name>
<protein>
    <submittedName>
        <fullName evidence="1">Uncharacterized protein</fullName>
    </submittedName>
</protein>
<evidence type="ECO:0000313" key="1">
    <source>
        <dbReference type="EMBL" id="STD02061.1"/>
    </source>
</evidence>